<keyword evidence="7" id="KW-0732">Signal</keyword>
<evidence type="ECO:0000256" key="4">
    <source>
        <dbReference type="ARBA" id="ARBA00023026"/>
    </source>
</evidence>
<reference evidence="10" key="1">
    <citation type="submission" date="2020-01" db="EMBL/GenBank/DDBJ databases">
        <authorList>
            <consortium name="DOE Joint Genome Institute"/>
            <person name="Haridas S."/>
            <person name="Albert R."/>
            <person name="Binder M."/>
            <person name="Bloem J."/>
            <person name="Labutti K."/>
            <person name="Salamov A."/>
            <person name="Andreopoulos B."/>
            <person name="Baker S.E."/>
            <person name="Barry K."/>
            <person name="Bills G."/>
            <person name="Bluhm B.H."/>
            <person name="Cannon C."/>
            <person name="Castanera R."/>
            <person name="Culley D.E."/>
            <person name="Daum C."/>
            <person name="Ezra D."/>
            <person name="Gonzalez J.B."/>
            <person name="Henrissat B."/>
            <person name="Kuo A."/>
            <person name="Liang C."/>
            <person name="Lipzen A."/>
            <person name="Lutzoni F."/>
            <person name="Magnuson J."/>
            <person name="Mondo S."/>
            <person name="Nolan M."/>
            <person name="Ohm R."/>
            <person name="Pangilinan J."/>
            <person name="Park H.-J."/>
            <person name="Ramirez L."/>
            <person name="Alfaro M."/>
            <person name="Sun H."/>
            <person name="Tritt A."/>
            <person name="Yoshinaga Y."/>
            <person name="Zwiers L.-H."/>
            <person name="Turgeon B.G."/>
            <person name="Goodwin S.B."/>
            <person name="Spatafora J.W."/>
            <person name="Crous P.W."/>
            <person name="Grigoriev I.V."/>
        </authorList>
    </citation>
    <scope>NUCLEOTIDE SEQUENCE</scope>
    <source>
        <strain evidence="10">IPT5</strain>
    </source>
</reference>
<feature type="disulfide bond" evidence="5">
    <location>
        <begin position="157"/>
        <end position="161"/>
    </location>
</feature>
<feature type="disulfide bond" evidence="5">
    <location>
        <begin position="124"/>
        <end position="136"/>
    </location>
</feature>
<dbReference type="GO" id="GO:0005975">
    <property type="term" value="P:carbohydrate metabolic process"/>
    <property type="evidence" value="ECO:0007669"/>
    <property type="project" value="InterPro"/>
</dbReference>
<dbReference type="OrthoDB" id="73875at2759"/>
<dbReference type="PROSITE" id="PS50941">
    <property type="entry name" value="CHIT_BIND_I_2"/>
    <property type="match status" value="1"/>
</dbReference>
<feature type="non-terminal residue" evidence="10">
    <location>
        <position position="591"/>
    </location>
</feature>
<gene>
    <name evidence="10" type="ORF">T440DRAFT_460800</name>
</gene>
<dbReference type="InterPro" id="IPR001002">
    <property type="entry name" value="Chitin-bd_1"/>
</dbReference>
<dbReference type="InterPro" id="IPR018371">
    <property type="entry name" value="Chitin-binding_1_CS"/>
</dbReference>
<evidence type="ECO:0000259" key="9">
    <source>
        <dbReference type="PROSITE" id="PS51910"/>
    </source>
</evidence>
<feature type="domain" description="Chitin-binding type-1" evidence="8">
    <location>
        <begin position="110"/>
        <end position="163"/>
    </location>
</feature>
<dbReference type="SMART" id="SM00636">
    <property type="entry name" value="Glyco_18"/>
    <property type="match status" value="1"/>
</dbReference>
<dbReference type="PANTHER" id="PTHR47700">
    <property type="entry name" value="V CHITINASE, PUTATIVE (AFU_ORTHOLOGUE AFUA_6G13720)-RELATED"/>
    <property type="match status" value="1"/>
</dbReference>
<keyword evidence="11" id="KW-1185">Reference proteome</keyword>
<dbReference type="PROSITE" id="PS00026">
    <property type="entry name" value="CHIT_BIND_I_1"/>
    <property type="match status" value="1"/>
</dbReference>
<dbReference type="Proteomes" id="UP000799423">
    <property type="component" value="Unassembled WGS sequence"/>
</dbReference>
<evidence type="ECO:0000256" key="6">
    <source>
        <dbReference type="SAM" id="MobiDB-lite"/>
    </source>
</evidence>
<dbReference type="InterPro" id="IPR001223">
    <property type="entry name" value="Glyco_hydro18_cat"/>
</dbReference>
<dbReference type="InterPro" id="IPR017853">
    <property type="entry name" value="GH"/>
</dbReference>
<dbReference type="InterPro" id="IPR036861">
    <property type="entry name" value="Endochitinase-like_sf"/>
</dbReference>
<comment type="caution">
    <text evidence="5">Lacks conserved residue(s) required for the propagation of feature annotation.</text>
</comment>
<protein>
    <recommendedName>
        <fullName evidence="2">chitinase</fullName>
        <ecNumber evidence="2">3.2.1.14</ecNumber>
    </recommendedName>
</protein>
<evidence type="ECO:0000256" key="2">
    <source>
        <dbReference type="ARBA" id="ARBA00012729"/>
    </source>
</evidence>
<dbReference type="Pfam" id="PF00704">
    <property type="entry name" value="Glyco_hydro_18"/>
    <property type="match status" value="1"/>
</dbReference>
<dbReference type="Gene3D" id="3.20.20.80">
    <property type="entry name" value="Glycosidases"/>
    <property type="match status" value="1"/>
</dbReference>
<organism evidence="10 11">
    <name type="scientific">Plenodomus tracheiphilus IPT5</name>
    <dbReference type="NCBI Taxonomy" id="1408161"/>
    <lineage>
        <taxon>Eukaryota</taxon>
        <taxon>Fungi</taxon>
        <taxon>Dikarya</taxon>
        <taxon>Ascomycota</taxon>
        <taxon>Pezizomycotina</taxon>
        <taxon>Dothideomycetes</taxon>
        <taxon>Pleosporomycetidae</taxon>
        <taxon>Pleosporales</taxon>
        <taxon>Pleosporineae</taxon>
        <taxon>Leptosphaeriaceae</taxon>
        <taxon>Plenodomus</taxon>
    </lineage>
</organism>
<sequence>MRWLLPLSVALWLAIFGSASSAAQSQSNLTYFGAPRLSLTGVTPTLDITEGYILAQTNTSVSTLSSSAHCSAANPCVDGSCCNSNGLCGYRPEHCRLSSPVTCVANCNATAPCGEFSAGGSTTCPLNLCCSYFGFCGASEPFCNAQVHTQTGLDAPCQGNCGGTQIPSCGKESGTASRRIAYYETWNSRRRDCDKVMPNQLDTTGLTHLVLAFASIDPKTYEVRPLNPADEAIYDQLLALPGSYRRIIGVGGWEFSDPGATRYTWSNMTSKQENRNAFIESFQQFISKWKFTGIDIDWEWPGSSDRGGNAADKENQVAFVAELRKAMGSDFTISVVIPAQYDYLKNMDPTGLEAQVDWLNILAYDLHGAWDANVNGLGPYIKPHTDLKEIDSALELLWSANVTPKNVVMGLANYGRGYIAKNKDCMWYGCKFTGPSRAGECTKQEGVLSTCEIHRIINQHGLKPKIVEGGAGIKEIAWDDQWVGYDDDETFDLKLKLANDRCLGGTALWAIDYATCGGDGGSPSAGNSVAPAPPVATSIKSTASAILPAPSSQIFTTASSATLPPPQLQSSVAFSGAPGTSATHSGDVSIP</sequence>
<keyword evidence="5" id="KW-1015">Disulfide bond</keyword>
<feature type="chain" id="PRO_5025596161" description="chitinase" evidence="7">
    <location>
        <begin position="23"/>
        <end position="591"/>
    </location>
</feature>
<accession>A0A6A7APV6</accession>
<dbReference type="EC" id="3.2.1.14" evidence="2"/>
<evidence type="ECO:0000256" key="7">
    <source>
        <dbReference type="SAM" id="SignalP"/>
    </source>
</evidence>
<keyword evidence="10" id="KW-0378">Hydrolase</keyword>
<dbReference type="GO" id="GO:0008843">
    <property type="term" value="F:endochitinase activity"/>
    <property type="evidence" value="ECO:0007669"/>
    <property type="project" value="UniProtKB-EC"/>
</dbReference>
<dbReference type="PANTHER" id="PTHR47700:SF2">
    <property type="entry name" value="CHITINASE"/>
    <property type="match status" value="1"/>
</dbReference>
<feature type="signal peptide" evidence="7">
    <location>
        <begin position="1"/>
        <end position="22"/>
    </location>
</feature>
<keyword evidence="3 5" id="KW-0147">Chitin-binding</keyword>
<dbReference type="InterPro" id="IPR053214">
    <property type="entry name" value="LysM12-like"/>
</dbReference>
<keyword evidence="4" id="KW-0843">Virulence</keyword>
<dbReference type="AlphaFoldDB" id="A0A6A7APV6"/>
<dbReference type="SUPFAM" id="SSF51445">
    <property type="entry name" value="(Trans)glycosidases"/>
    <property type="match status" value="1"/>
</dbReference>
<name>A0A6A7APV6_9PLEO</name>
<dbReference type="SUPFAM" id="SSF54556">
    <property type="entry name" value="Chitinase insertion domain"/>
    <property type="match status" value="1"/>
</dbReference>
<dbReference type="Pfam" id="PF00187">
    <property type="entry name" value="Chitin_bind_1"/>
    <property type="match status" value="1"/>
</dbReference>
<evidence type="ECO:0000259" key="8">
    <source>
        <dbReference type="PROSITE" id="PS50941"/>
    </source>
</evidence>
<evidence type="ECO:0000256" key="5">
    <source>
        <dbReference type="PROSITE-ProRule" id="PRU00261"/>
    </source>
</evidence>
<dbReference type="PROSITE" id="PS51910">
    <property type="entry name" value="GH18_2"/>
    <property type="match status" value="1"/>
</dbReference>
<feature type="region of interest" description="Disordered" evidence="6">
    <location>
        <begin position="557"/>
        <end position="591"/>
    </location>
</feature>
<dbReference type="Gene3D" id="3.30.60.10">
    <property type="entry name" value="Endochitinase-like"/>
    <property type="match status" value="1"/>
</dbReference>
<evidence type="ECO:0000256" key="1">
    <source>
        <dbReference type="ARBA" id="ARBA00008682"/>
    </source>
</evidence>
<proteinExistence type="inferred from homology"/>
<feature type="disulfide bond" evidence="5">
    <location>
        <begin position="129"/>
        <end position="143"/>
    </location>
</feature>
<dbReference type="SMART" id="SM00270">
    <property type="entry name" value="ChtBD1"/>
    <property type="match status" value="1"/>
</dbReference>
<evidence type="ECO:0000256" key="3">
    <source>
        <dbReference type="ARBA" id="ARBA00022669"/>
    </source>
</evidence>
<feature type="domain" description="GH18" evidence="9">
    <location>
        <begin position="177"/>
        <end position="533"/>
    </location>
</feature>
<evidence type="ECO:0000313" key="10">
    <source>
        <dbReference type="EMBL" id="KAF2845251.1"/>
    </source>
</evidence>
<dbReference type="SUPFAM" id="SSF57016">
    <property type="entry name" value="Plant lectins/antimicrobial peptides"/>
    <property type="match status" value="1"/>
</dbReference>
<comment type="similarity">
    <text evidence="1">Belongs to the glycosyl hydrolase 18 family. Chitinase class V subfamily.</text>
</comment>
<dbReference type="Gene3D" id="3.10.50.10">
    <property type="match status" value="1"/>
</dbReference>
<dbReference type="EMBL" id="MU006351">
    <property type="protein sequence ID" value="KAF2845251.1"/>
    <property type="molecule type" value="Genomic_DNA"/>
</dbReference>
<evidence type="ECO:0000313" key="11">
    <source>
        <dbReference type="Proteomes" id="UP000799423"/>
    </source>
</evidence>
<dbReference type="InterPro" id="IPR029070">
    <property type="entry name" value="Chitinase_insertion_sf"/>
</dbReference>
<dbReference type="InterPro" id="IPR011583">
    <property type="entry name" value="Chitinase_II/V-like_cat"/>
</dbReference>
<dbReference type="GO" id="GO:0008061">
    <property type="term" value="F:chitin binding"/>
    <property type="evidence" value="ECO:0007669"/>
    <property type="project" value="UniProtKB-UniRule"/>
</dbReference>
<dbReference type="CDD" id="cd00035">
    <property type="entry name" value="ChtBD1"/>
    <property type="match status" value="1"/>
</dbReference>